<protein>
    <submittedName>
        <fullName evidence="1">Pogo transposable element with KRAB domain-like</fullName>
    </submittedName>
</protein>
<gene>
    <name evidence="1" type="ORF">RCL2_000035900</name>
</gene>
<dbReference type="AlphaFoldDB" id="A0A8H3KSV4"/>
<evidence type="ECO:0000313" key="2">
    <source>
        <dbReference type="Proteomes" id="UP000615446"/>
    </source>
</evidence>
<dbReference type="EMBL" id="BLAL01000004">
    <property type="protein sequence ID" value="GES72812.1"/>
    <property type="molecule type" value="Genomic_DNA"/>
</dbReference>
<sequence>MDSILINQILEKSVKEKFHDYEFDLAIILEGLTSLCQPLDAMINKLVKTNLCEEWYQWMAAGGAGQITKEEFDNEIIDISDDNLKDASER</sequence>
<organism evidence="1 2">
    <name type="scientific">Rhizophagus clarus</name>
    <dbReference type="NCBI Taxonomy" id="94130"/>
    <lineage>
        <taxon>Eukaryota</taxon>
        <taxon>Fungi</taxon>
        <taxon>Fungi incertae sedis</taxon>
        <taxon>Mucoromycota</taxon>
        <taxon>Glomeromycotina</taxon>
        <taxon>Glomeromycetes</taxon>
        <taxon>Glomerales</taxon>
        <taxon>Glomeraceae</taxon>
        <taxon>Rhizophagus</taxon>
    </lineage>
</organism>
<dbReference type="Proteomes" id="UP000615446">
    <property type="component" value="Unassembled WGS sequence"/>
</dbReference>
<reference evidence="1" key="1">
    <citation type="submission" date="2019-10" db="EMBL/GenBank/DDBJ databases">
        <title>Conservation and host-specific expression of non-tandemly repeated heterogenous ribosome RNA gene in arbuscular mycorrhizal fungi.</title>
        <authorList>
            <person name="Maeda T."/>
            <person name="Kobayashi Y."/>
            <person name="Nakagawa T."/>
            <person name="Ezawa T."/>
            <person name="Yamaguchi K."/>
            <person name="Bino T."/>
            <person name="Nishimoto Y."/>
            <person name="Shigenobu S."/>
            <person name="Kawaguchi M."/>
        </authorList>
    </citation>
    <scope>NUCLEOTIDE SEQUENCE</scope>
    <source>
        <strain evidence="1">HR1</strain>
    </source>
</reference>
<dbReference type="OrthoDB" id="2403522at2759"/>
<accession>A0A8H3KSV4</accession>
<name>A0A8H3KSV4_9GLOM</name>
<comment type="caution">
    <text evidence="1">The sequence shown here is derived from an EMBL/GenBank/DDBJ whole genome shotgun (WGS) entry which is preliminary data.</text>
</comment>
<evidence type="ECO:0000313" key="1">
    <source>
        <dbReference type="EMBL" id="GES72812.1"/>
    </source>
</evidence>
<proteinExistence type="predicted"/>